<accession>A0A3S0XEA9</accession>
<evidence type="ECO:0000313" key="2">
    <source>
        <dbReference type="Proteomes" id="UP000281118"/>
    </source>
</evidence>
<name>A0A3S0XEA9_9BURK</name>
<protein>
    <recommendedName>
        <fullName evidence="3">Nucleotidyl transferase AbiEii/AbiGii toxin family protein</fullName>
    </recommendedName>
</protein>
<dbReference type="OrthoDB" id="2535399at2"/>
<dbReference type="Pfam" id="PF08843">
    <property type="entry name" value="AbiEii"/>
    <property type="match status" value="1"/>
</dbReference>
<dbReference type="EMBL" id="RXFT01000020">
    <property type="protein sequence ID" value="RUR71398.1"/>
    <property type="molecule type" value="Genomic_DNA"/>
</dbReference>
<sequence>MAGSSCMMARVTQTGIEREAERTGASVEQVRELVLLEGFMRRAAWVGGPFMLKGSLITRQYLSGPAQDNERLSRDIDWVCIEPFDRERSARQLNTWAQSVTTVHLDDGLHFRSFIDNAFWRMIDYAMDDDFPTVSTDIDGCVLDGESETALHRFRLDVSFNLKLDPPPVALHYVPCLGEAFQLPSTCALDLQIAWKLHQCLVRPRFKDLLDLMWLVPHNAIDADAVGRALRAECAQDKADAGRLRYLLNGDMPRHPVFPGQRAVKTMAQAWEWWRHGTLPNKAGPGQAVAFIGEPASTCVSRVDALPDRLETFLAQLHEALHGLVETLLSELQLRQGAGFKA</sequence>
<comment type="caution">
    <text evidence="1">The sequence shown here is derived from an EMBL/GenBank/DDBJ whole genome shotgun (WGS) entry which is preliminary data.</text>
</comment>
<dbReference type="Proteomes" id="UP000281118">
    <property type="component" value="Unassembled WGS sequence"/>
</dbReference>
<evidence type="ECO:0008006" key="3">
    <source>
        <dbReference type="Google" id="ProtNLM"/>
    </source>
</evidence>
<reference evidence="1 2" key="1">
    <citation type="submission" date="2018-12" db="EMBL/GenBank/DDBJ databases">
        <title>The genome sequences of Variovorax guangxiensis DSM 27352.</title>
        <authorList>
            <person name="Gao J."/>
            <person name="Sun J."/>
        </authorList>
    </citation>
    <scope>NUCLEOTIDE SEQUENCE [LARGE SCALE GENOMIC DNA]</scope>
    <source>
        <strain evidence="1 2">DSM 27352</strain>
    </source>
</reference>
<evidence type="ECO:0000313" key="1">
    <source>
        <dbReference type="EMBL" id="RUR71398.1"/>
    </source>
</evidence>
<proteinExistence type="predicted"/>
<organism evidence="1 2">
    <name type="scientific">Variovorax guangxiensis</name>
    <dbReference type="NCBI Taxonomy" id="1775474"/>
    <lineage>
        <taxon>Bacteria</taxon>
        <taxon>Pseudomonadati</taxon>
        <taxon>Pseudomonadota</taxon>
        <taxon>Betaproteobacteria</taxon>
        <taxon>Burkholderiales</taxon>
        <taxon>Comamonadaceae</taxon>
        <taxon>Variovorax</taxon>
    </lineage>
</organism>
<dbReference type="InterPro" id="IPR014942">
    <property type="entry name" value="AbiEii"/>
</dbReference>
<dbReference type="AlphaFoldDB" id="A0A3S0XEA9"/>
<gene>
    <name evidence="1" type="ORF">EJP67_30565</name>
</gene>